<keyword evidence="7" id="KW-1185">Reference proteome</keyword>
<dbReference type="InterPro" id="IPR002523">
    <property type="entry name" value="MgTranspt_CorA/ZnTranspt_ZntB"/>
</dbReference>
<evidence type="ECO:0000313" key="7">
    <source>
        <dbReference type="Proteomes" id="UP000241462"/>
    </source>
</evidence>
<dbReference type="PANTHER" id="PTHR47685:SF1">
    <property type="entry name" value="MAGNESIUM TRANSPORT PROTEIN CORA"/>
    <property type="match status" value="1"/>
</dbReference>
<feature type="transmembrane region" description="Helical" evidence="5">
    <location>
        <begin position="238"/>
        <end position="261"/>
    </location>
</feature>
<dbReference type="PANTHER" id="PTHR47685">
    <property type="entry name" value="MAGNESIUM TRANSPORT PROTEIN CORA"/>
    <property type="match status" value="1"/>
</dbReference>
<sequence>MFESSVGSATEELTQLFHRFERASTESPQLLRPNRKSKLRNSLRQLKKDEHETFDPLLDIRTETSLLTEVRDIRDELNILNMVLSSQLFTLSDFRGCLIDELSVVVGGSGGGGNGYHGRNNKATSPFVMDIRKRTLDQERRLKVHKRDIDVMDEQAERLYKSLTDLLDLKQKHSNALEARFASEQALAAAKEGQTIMVFTIVTIIFMPMSFIAAYFGISIDTWSDGLSSSYVATWTFGGGLGISAVFILMAFLVADIVKAIESGFSSMKRHLRRGAHHRQQVQIISHQQQRRTAAKSRGIDIMNASYGGMPLSRDNKSNDTVVWRGGMDDVDGTGRKIYREYSKASGVSALSRTLSHISSSGKRGAYVDDDIELGATGTAASGERSTYLEP</sequence>
<dbReference type="Proteomes" id="UP000241462">
    <property type="component" value="Unassembled WGS sequence"/>
</dbReference>
<proteinExistence type="predicted"/>
<dbReference type="EMBL" id="KZ678379">
    <property type="protein sequence ID" value="PSS02154.1"/>
    <property type="molecule type" value="Genomic_DNA"/>
</dbReference>
<protein>
    <submittedName>
        <fullName evidence="6">Uncharacterized protein</fullName>
    </submittedName>
</protein>
<comment type="subcellular location">
    <subcellularLocation>
        <location evidence="1">Membrane</location>
        <topology evidence="1">Multi-pass membrane protein</topology>
    </subcellularLocation>
</comment>
<keyword evidence="2 5" id="KW-0812">Transmembrane</keyword>
<evidence type="ECO:0000256" key="2">
    <source>
        <dbReference type="ARBA" id="ARBA00022692"/>
    </source>
</evidence>
<dbReference type="InterPro" id="IPR050829">
    <property type="entry name" value="CorA_MIT"/>
</dbReference>
<dbReference type="GO" id="GO:0016020">
    <property type="term" value="C:membrane"/>
    <property type="evidence" value="ECO:0007669"/>
    <property type="project" value="UniProtKB-SubCell"/>
</dbReference>
<keyword evidence="4 5" id="KW-0472">Membrane</keyword>
<accession>A0A2T3AKF7</accession>
<evidence type="ECO:0000256" key="1">
    <source>
        <dbReference type="ARBA" id="ARBA00004141"/>
    </source>
</evidence>
<dbReference type="Gene3D" id="1.20.58.340">
    <property type="entry name" value="Magnesium transport protein CorA, transmembrane region"/>
    <property type="match status" value="1"/>
</dbReference>
<dbReference type="InParanoid" id="A0A2T3AKF7"/>
<dbReference type="AlphaFoldDB" id="A0A2T3AKF7"/>
<dbReference type="InterPro" id="IPR045863">
    <property type="entry name" value="CorA_TM1_TM2"/>
</dbReference>
<gene>
    <name evidence="6" type="ORF">BD289DRAFT_271467</name>
</gene>
<dbReference type="SUPFAM" id="SSF144083">
    <property type="entry name" value="Magnesium transport protein CorA, transmembrane region"/>
    <property type="match status" value="1"/>
</dbReference>
<evidence type="ECO:0000256" key="5">
    <source>
        <dbReference type="SAM" id="Phobius"/>
    </source>
</evidence>
<dbReference type="Pfam" id="PF01544">
    <property type="entry name" value="CorA"/>
    <property type="match status" value="1"/>
</dbReference>
<dbReference type="OrthoDB" id="341259at2759"/>
<evidence type="ECO:0000256" key="3">
    <source>
        <dbReference type="ARBA" id="ARBA00022989"/>
    </source>
</evidence>
<dbReference type="STRING" id="2025994.A0A2T3AKF7"/>
<name>A0A2T3AKF7_9PEZI</name>
<feature type="transmembrane region" description="Helical" evidence="5">
    <location>
        <begin position="196"/>
        <end position="218"/>
    </location>
</feature>
<evidence type="ECO:0000256" key="4">
    <source>
        <dbReference type="ARBA" id="ARBA00023136"/>
    </source>
</evidence>
<keyword evidence="3 5" id="KW-1133">Transmembrane helix</keyword>
<evidence type="ECO:0000313" key="6">
    <source>
        <dbReference type="EMBL" id="PSS02154.1"/>
    </source>
</evidence>
<dbReference type="GO" id="GO:0046873">
    <property type="term" value="F:metal ion transmembrane transporter activity"/>
    <property type="evidence" value="ECO:0007669"/>
    <property type="project" value="InterPro"/>
</dbReference>
<organism evidence="6 7">
    <name type="scientific">Coniella lustricola</name>
    <dbReference type="NCBI Taxonomy" id="2025994"/>
    <lineage>
        <taxon>Eukaryota</taxon>
        <taxon>Fungi</taxon>
        <taxon>Dikarya</taxon>
        <taxon>Ascomycota</taxon>
        <taxon>Pezizomycotina</taxon>
        <taxon>Sordariomycetes</taxon>
        <taxon>Sordariomycetidae</taxon>
        <taxon>Diaporthales</taxon>
        <taxon>Schizoparmaceae</taxon>
        <taxon>Coniella</taxon>
    </lineage>
</organism>
<reference evidence="6 7" key="1">
    <citation type="journal article" date="2018" name="Mycol. Prog.">
        <title>Coniella lustricola, a new species from submerged detritus.</title>
        <authorList>
            <person name="Raudabaugh D.B."/>
            <person name="Iturriaga T."/>
            <person name="Carver A."/>
            <person name="Mondo S."/>
            <person name="Pangilinan J."/>
            <person name="Lipzen A."/>
            <person name="He G."/>
            <person name="Amirebrahimi M."/>
            <person name="Grigoriev I.V."/>
            <person name="Miller A.N."/>
        </authorList>
    </citation>
    <scope>NUCLEOTIDE SEQUENCE [LARGE SCALE GENOMIC DNA]</scope>
    <source>
        <strain evidence="6 7">B22-T-1</strain>
    </source>
</reference>